<evidence type="ECO:0000256" key="1">
    <source>
        <dbReference type="SAM" id="MobiDB-lite"/>
    </source>
</evidence>
<name>A0ABQ3XXX3_9ACTN</name>
<evidence type="ECO:0000313" key="3">
    <source>
        <dbReference type="EMBL" id="GID72604.1"/>
    </source>
</evidence>
<gene>
    <name evidence="3" type="ORF">Ade02nite_12450</name>
</gene>
<accession>A0ABQ3XXX3</accession>
<reference evidence="3 4" key="1">
    <citation type="submission" date="2021-01" db="EMBL/GenBank/DDBJ databases">
        <title>Whole genome shotgun sequence of Actinoplanes deccanensis NBRC 13994.</title>
        <authorList>
            <person name="Komaki H."/>
            <person name="Tamura T."/>
        </authorList>
    </citation>
    <scope>NUCLEOTIDE SEQUENCE [LARGE SCALE GENOMIC DNA]</scope>
    <source>
        <strain evidence="3 4">NBRC 13994</strain>
    </source>
</reference>
<dbReference type="Pfam" id="PF22738">
    <property type="entry name" value="NNH7"/>
    <property type="match status" value="1"/>
</dbReference>
<organism evidence="3 4">
    <name type="scientific">Paractinoplanes deccanensis</name>
    <dbReference type="NCBI Taxonomy" id="113561"/>
    <lineage>
        <taxon>Bacteria</taxon>
        <taxon>Bacillati</taxon>
        <taxon>Actinomycetota</taxon>
        <taxon>Actinomycetes</taxon>
        <taxon>Micromonosporales</taxon>
        <taxon>Micromonosporaceae</taxon>
        <taxon>Paractinoplanes</taxon>
    </lineage>
</organism>
<sequence>MAKTLSYADAARLLGGKESTLVAALDTVAGGLLLGAAPVVPAVLTLFDAKAEFARLGHELVRGIAERRSGLSRHGRTQRIEAAHSVLVVTAFFDEMAAADLPFRFADLELTRDEQERLAAAANLVARAGLAHPVPLPSPAEPEERFHHRLELYYSELARVSLAFLSGLAVAESAPDVHRLPATMEGLPARAVTRYADLSRRLAADFPEVALWSARQEHAATRATVGELASAMAGLQRLLGDISTGALPDDRRAALANAYRAALGRPIVESSDTPPGLRIPTLAEAYVQPLFRVAQVQPTIPAGDEQWWAAQPVRAGMDAFLTGHLTSPEAVVAPLLVLGQPGSGKSVLTKVMAARLPPADFLPIRVVLREVPADADLQDQIEYAVRAATGERVEWPALVRSGPDALPVVILDGFDELLQATGVSQTDYLIRIARFQQREADQGRPLAVLVTSRTSVADRARPPEGTVALRLEPFDDDRVEAWLRVWNDANAGWLAGRGLRPLDPPAVLRHRDLASQPLLLLMLALYDADGNALQRLTGDLGQGELYGRLLRNFATREVTKHRADLDDTGMARAIDEEMHRLAVVGLGMFNRGAQWITEAELEGDLAALLGRTSAAERPDMRAPLGAAEKALGRFFFIHRSQATRDGRDLRTYEFLHATFGEYLVAWIVWRALREVAAREAVAELSLSAAPVDDDRLHALLSFAPLSNRVSILGFLSEHAAALPAEQRAALAGLAIRLFHSAHHSRAGRAYERYQTRQHTVPSRHARYSANLVLLATCLKGQIRAEELFPRVEDAVEFWHWEALFWRSQLSSDEWSGISGVLALHREWQGGRRTFRLELATGEIQPPPVDPAWTYRVAGGGQRVDVYGQHRAAVVARKAYLQCGNLDDVLQHTAAPVFESLGSSVNVFRGVPGAGYASAAHLLLKALMLPLGDATPEERRELYVRCVDASASLPADEREKYVRLLFDRLATDPDVPVEVVDAILRRFEPQSVQGVYPTPDTMAAIGRCVLTFLDRTDLSPTHYGAKLVRTISAVLQDLEPDDPEPVARMWVRFAELGLLPDRDRKFGWNGLPDLTSRWRTAKQPPDQPDQPANTREAA</sequence>
<feature type="region of interest" description="Disordered" evidence="1">
    <location>
        <begin position="1072"/>
        <end position="1097"/>
    </location>
</feature>
<keyword evidence="4" id="KW-1185">Reference proteome</keyword>
<evidence type="ECO:0000313" key="4">
    <source>
        <dbReference type="Proteomes" id="UP000609879"/>
    </source>
</evidence>
<dbReference type="RefSeq" id="WP_203760553.1">
    <property type="nucleotide sequence ID" value="NZ_BAAABO010000061.1"/>
</dbReference>
<dbReference type="Gene3D" id="3.40.50.300">
    <property type="entry name" value="P-loop containing nucleotide triphosphate hydrolases"/>
    <property type="match status" value="1"/>
</dbReference>
<protein>
    <recommendedName>
        <fullName evidence="2">NACHT N-terminal Helical domain-containing protein</fullName>
    </recommendedName>
</protein>
<dbReference type="SUPFAM" id="SSF52540">
    <property type="entry name" value="P-loop containing nucleoside triphosphate hydrolases"/>
    <property type="match status" value="1"/>
</dbReference>
<evidence type="ECO:0000259" key="2">
    <source>
        <dbReference type="Pfam" id="PF22738"/>
    </source>
</evidence>
<proteinExistence type="predicted"/>
<feature type="domain" description="NACHT N-terminal Helical" evidence="2">
    <location>
        <begin position="2"/>
        <end position="217"/>
    </location>
</feature>
<dbReference type="InterPro" id="IPR027417">
    <property type="entry name" value="P-loop_NTPase"/>
</dbReference>
<dbReference type="Proteomes" id="UP000609879">
    <property type="component" value="Unassembled WGS sequence"/>
</dbReference>
<dbReference type="EMBL" id="BOMI01000018">
    <property type="protein sequence ID" value="GID72604.1"/>
    <property type="molecule type" value="Genomic_DNA"/>
</dbReference>
<dbReference type="InterPro" id="IPR054567">
    <property type="entry name" value="NNH7"/>
</dbReference>
<comment type="caution">
    <text evidence="3">The sequence shown here is derived from an EMBL/GenBank/DDBJ whole genome shotgun (WGS) entry which is preliminary data.</text>
</comment>